<dbReference type="InterPro" id="IPR050747">
    <property type="entry name" value="Mitochondrial_chaperone_BCS1"/>
</dbReference>
<name>A0A059PZY5_9POAL</name>
<dbReference type="Pfam" id="PF00004">
    <property type="entry name" value="AAA"/>
    <property type="match status" value="1"/>
</dbReference>
<dbReference type="EMBL" id="KF184934">
    <property type="protein sequence ID" value="AGT16513.1"/>
    <property type="molecule type" value="Genomic_DNA"/>
</dbReference>
<dbReference type="Gene3D" id="3.40.50.300">
    <property type="entry name" value="P-loop containing nucleotide triphosphate hydrolases"/>
    <property type="match status" value="1"/>
</dbReference>
<sequence>MRERKLYTNSDYCDSFGSVGPDAHGTLWSSHRYLLHGPPGTGKTSLIVSIANALEFNIYDLELTTVVELRRYLAGTKDVASFGKPGGLERA</sequence>
<dbReference type="GO" id="GO:0005524">
    <property type="term" value="F:ATP binding"/>
    <property type="evidence" value="ECO:0007669"/>
    <property type="project" value="InterPro"/>
</dbReference>
<organism evidence="2">
    <name type="scientific">Saccharum hybrid cultivar R570</name>
    <dbReference type="NCBI Taxonomy" id="131158"/>
    <lineage>
        <taxon>Eukaryota</taxon>
        <taxon>Viridiplantae</taxon>
        <taxon>Streptophyta</taxon>
        <taxon>Embryophyta</taxon>
        <taxon>Tracheophyta</taxon>
        <taxon>Spermatophyta</taxon>
        <taxon>Magnoliopsida</taxon>
        <taxon>Liliopsida</taxon>
        <taxon>Poales</taxon>
        <taxon>Poaceae</taxon>
        <taxon>PACMAD clade</taxon>
        <taxon>Panicoideae</taxon>
        <taxon>Andropogonodae</taxon>
        <taxon>Andropogoneae</taxon>
        <taxon>Saccharinae</taxon>
        <taxon>Saccharum</taxon>
        <taxon>Saccharum officinarum species complex</taxon>
    </lineage>
</organism>
<gene>
    <name evidence="2" type="ORF">SHCRBa_119_B13_F_90</name>
</gene>
<dbReference type="GO" id="GO:0016887">
    <property type="term" value="F:ATP hydrolysis activity"/>
    <property type="evidence" value="ECO:0007669"/>
    <property type="project" value="InterPro"/>
</dbReference>
<accession>A0A059PZY5</accession>
<dbReference type="InterPro" id="IPR027417">
    <property type="entry name" value="P-loop_NTPase"/>
</dbReference>
<dbReference type="AlphaFoldDB" id="A0A059PZY5"/>
<reference evidence="2" key="1">
    <citation type="submission" date="2013-05" db="EMBL/GenBank/DDBJ databases">
        <title>Building the sugarcane genome for biotechnology and identifying evolutionary trends.</title>
        <authorList>
            <person name="De Setta N."/>
            <person name="Monteiro-Vitorello C.B."/>
            <person name="Metcalfe C.J."/>
            <person name="Cruz G.M.Q."/>
            <person name="Del Bem L.E."/>
            <person name="Vicentini R."/>
            <person name="Nogueira F.T.S."/>
            <person name="Campos R.A."/>
            <person name="Nunes S.L."/>
            <person name="Turrini P.C.G."/>
            <person name="Vieira A.P."/>
            <person name="Cruz E.A.O."/>
            <person name="Correa T.C.S."/>
            <person name="Hotta C.T."/>
            <person name="de Mello-Varani A."/>
            <person name="Vautrin S."/>
            <person name="Trindade A.S."/>
            <person name="Vilela M.M."/>
            <person name="Horta C.L."/>
            <person name="Sato P.M."/>
            <person name="de Andrade R.F."/>
            <person name="Nishiyama M.Y."/>
            <person name="Cardoso-Silva C.B."/>
            <person name="Scortecci K.C."/>
            <person name="Garcia A.A.F."/>
            <person name="Carneiro M.S."/>
            <person name="Kim C."/>
            <person name="Paterson A.H."/>
            <person name="Berges H."/>
            <person name="D'Hont A."/>
            <person name="de-Souza A.P."/>
            <person name="Souza G.M."/>
            <person name="Vincentz M."/>
            <person name="Kitajima J.P."/>
            <person name="Van Sluys M.-A."/>
        </authorList>
    </citation>
    <scope>NUCLEOTIDE SEQUENCE</scope>
</reference>
<feature type="domain" description="ATPase AAA-type core" evidence="1">
    <location>
        <begin position="33"/>
        <end position="67"/>
    </location>
</feature>
<protein>
    <recommendedName>
        <fullName evidence="1">ATPase AAA-type core domain-containing protein</fullName>
    </recommendedName>
</protein>
<evidence type="ECO:0000313" key="2">
    <source>
        <dbReference type="EMBL" id="AGT16513.1"/>
    </source>
</evidence>
<proteinExistence type="predicted"/>
<dbReference type="PANTHER" id="PTHR23070">
    <property type="entry name" value="BCS1 AAA-TYPE ATPASE"/>
    <property type="match status" value="1"/>
</dbReference>
<dbReference type="SUPFAM" id="SSF52540">
    <property type="entry name" value="P-loop containing nucleoside triphosphate hydrolases"/>
    <property type="match status" value="1"/>
</dbReference>
<dbReference type="InterPro" id="IPR003959">
    <property type="entry name" value="ATPase_AAA_core"/>
</dbReference>
<evidence type="ECO:0000259" key="1">
    <source>
        <dbReference type="Pfam" id="PF00004"/>
    </source>
</evidence>